<comment type="similarity">
    <text evidence="1">Belongs to the oxygen-dependent FAD-linked oxidoreductase family.</text>
</comment>
<dbReference type="AlphaFoldDB" id="A0A409WDM9"/>
<name>A0A409WDM9_9AGAR</name>
<protein>
    <recommendedName>
        <fullName evidence="3">Berberine/berberine-like domain-containing protein</fullName>
    </recommendedName>
</protein>
<feature type="non-terminal residue" evidence="4">
    <location>
        <position position="1"/>
    </location>
</feature>
<evidence type="ECO:0000256" key="2">
    <source>
        <dbReference type="ARBA" id="ARBA00023002"/>
    </source>
</evidence>
<dbReference type="EMBL" id="NHYE01005140">
    <property type="protein sequence ID" value="PPQ76618.1"/>
    <property type="molecule type" value="Genomic_DNA"/>
</dbReference>
<evidence type="ECO:0000313" key="5">
    <source>
        <dbReference type="Proteomes" id="UP000284706"/>
    </source>
</evidence>
<dbReference type="InterPro" id="IPR016169">
    <property type="entry name" value="FAD-bd_PCMH_sub2"/>
</dbReference>
<dbReference type="GO" id="GO:0016491">
    <property type="term" value="F:oxidoreductase activity"/>
    <property type="evidence" value="ECO:0007669"/>
    <property type="project" value="UniProtKB-KW"/>
</dbReference>
<dbReference type="PANTHER" id="PTHR13878">
    <property type="entry name" value="GULONOLACTONE OXIDASE"/>
    <property type="match status" value="1"/>
</dbReference>
<dbReference type="InterPro" id="IPR036318">
    <property type="entry name" value="FAD-bd_PCMH-like_sf"/>
</dbReference>
<dbReference type="SUPFAM" id="SSF56176">
    <property type="entry name" value="FAD-binding/transporter-associated domain-like"/>
    <property type="match status" value="1"/>
</dbReference>
<dbReference type="InParanoid" id="A0A409WDM9"/>
<evidence type="ECO:0000313" key="4">
    <source>
        <dbReference type="EMBL" id="PPQ76618.1"/>
    </source>
</evidence>
<organism evidence="4 5">
    <name type="scientific">Gymnopilus dilepis</name>
    <dbReference type="NCBI Taxonomy" id="231916"/>
    <lineage>
        <taxon>Eukaryota</taxon>
        <taxon>Fungi</taxon>
        <taxon>Dikarya</taxon>
        <taxon>Basidiomycota</taxon>
        <taxon>Agaricomycotina</taxon>
        <taxon>Agaricomycetes</taxon>
        <taxon>Agaricomycetidae</taxon>
        <taxon>Agaricales</taxon>
        <taxon>Agaricineae</taxon>
        <taxon>Hymenogastraceae</taxon>
        <taxon>Gymnopilus</taxon>
    </lineage>
</organism>
<dbReference type="PANTHER" id="PTHR13878:SF91">
    <property type="entry name" value="FAD BINDING DOMAIN PROTEIN (AFU_ORTHOLOGUE AFUA_6G12070)-RELATED"/>
    <property type="match status" value="1"/>
</dbReference>
<evidence type="ECO:0000256" key="1">
    <source>
        <dbReference type="ARBA" id="ARBA00005466"/>
    </source>
</evidence>
<dbReference type="GO" id="GO:0050660">
    <property type="term" value="F:flavin adenine dinucleotide binding"/>
    <property type="evidence" value="ECO:0007669"/>
    <property type="project" value="InterPro"/>
</dbReference>
<gene>
    <name evidence="4" type="ORF">CVT26_012744</name>
</gene>
<sequence length="332" mass="36027">SSISPSAGLAVDRVLQYTVVTPDGSVRTANACQNTDLFFALRGGGGGTFGVVMDATILATPRRTYQVASINWPVNNDNLEQMVKVFVDNATALATQGWGGYLTPTTGALAITNPLVTTKQAQQSLKPLMDLAISLGGTATIVQVGSFGQWFSEFVSNQLDVQQDAVGLPNALSSRLIPEANHRTATGRAELVTALLNAFNNTVFSQIHLTTPFGFKGTDGSDTSVNPIWRTSLYQVILVNSWFFNSQLADRKAAYAASTTAANFLRDITPNSGAYHNEADIHEPNFQQSFWGTQLYNKLLGIKNKYDPKHILDCWNCIGWKGASSPQYKCYI</sequence>
<reference evidence="4 5" key="1">
    <citation type="journal article" date="2018" name="Evol. Lett.">
        <title>Horizontal gene cluster transfer increased hallucinogenic mushroom diversity.</title>
        <authorList>
            <person name="Reynolds H.T."/>
            <person name="Vijayakumar V."/>
            <person name="Gluck-Thaler E."/>
            <person name="Korotkin H.B."/>
            <person name="Matheny P.B."/>
            <person name="Slot J.C."/>
        </authorList>
    </citation>
    <scope>NUCLEOTIDE SEQUENCE [LARGE SCALE GENOMIC DNA]</scope>
    <source>
        <strain evidence="4 5">SRW20</strain>
    </source>
</reference>
<dbReference type="Gene3D" id="3.40.462.20">
    <property type="match status" value="1"/>
</dbReference>
<dbReference type="InterPro" id="IPR050432">
    <property type="entry name" value="FAD-linked_Oxidoreductases_BP"/>
</dbReference>
<dbReference type="Pfam" id="PF08031">
    <property type="entry name" value="BBE"/>
    <property type="match status" value="1"/>
</dbReference>
<dbReference type="STRING" id="231916.A0A409WDM9"/>
<feature type="domain" description="Berberine/berberine-like" evidence="3">
    <location>
        <begin position="274"/>
        <end position="310"/>
    </location>
</feature>
<dbReference type="InterPro" id="IPR012951">
    <property type="entry name" value="BBE"/>
</dbReference>
<comment type="caution">
    <text evidence="4">The sequence shown here is derived from an EMBL/GenBank/DDBJ whole genome shotgun (WGS) entry which is preliminary data.</text>
</comment>
<accession>A0A409WDM9</accession>
<proteinExistence type="inferred from homology"/>
<dbReference type="Gene3D" id="3.30.465.10">
    <property type="match status" value="1"/>
</dbReference>
<dbReference type="Proteomes" id="UP000284706">
    <property type="component" value="Unassembled WGS sequence"/>
</dbReference>
<keyword evidence="2" id="KW-0560">Oxidoreductase</keyword>
<evidence type="ECO:0000259" key="3">
    <source>
        <dbReference type="Pfam" id="PF08031"/>
    </source>
</evidence>
<keyword evidence="5" id="KW-1185">Reference proteome</keyword>
<dbReference type="OrthoDB" id="9983560at2759"/>